<comment type="caution">
    <text evidence="1">The sequence shown here is derived from an EMBL/GenBank/DDBJ whole genome shotgun (WGS) entry which is preliminary data.</text>
</comment>
<protein>
    <submittedName>
        <fullName evidence="1">Formimidoylglutamate deiminase</fullName>
    </submittedName>
</protein>
<sequence length="83" mass="8547">FPDAGMLVPGAWADLVSVRLDSVRTAGACPRDAVEITVFAATAEDVHSVVSGGRRVVEEGRHVLGDVGAALTAVIAEVRGDHP</sequence>
<evidence type="ECO:0000313" key="2">
    <source>
        <dbReference type="Proteomes" id="UP001597024"/>
    </source>
</evidence>
<dbReference type="SUPFAM" id="SSF51338">
    <property type="entry name" value="Composite domain of metallo-dependent hydrolases"/>
    <property type="match status" value="1"/>
</dbReference>
<gene>
    <name evidence="1" type="ORF">ACFQ08_11480</name>
</gene>
<accession>A0ABW3DPV1</accession>
<proteinExistence type="predicted"/>
<organism evidence="1 2">
    <name type="scientific">Streptosporangium algeriense</name>
    <dbReference type="NCBI Taxonomy" id="1682748"/>
    <lineage>
        <taxon>Bacteria</taxon>
        <taxon>Bacillati</taxon>
        <taxon>Actinomycetota</taxon>
        <taxon>Actinomycetes</taxon>
        <taxon>Streptosporangiales</taxon>
        <taxon>Streptosporangiaceae</taxon>
        <taxon>Streptosporangium</taxon>
    </lineage>
</organism>
<dbReference type="Proteomes" id="UP001597024">
    <property type="component" value="Unassembled WGS sequence"/>
</dbReference>
<keyword evidence="2" id="KW-1185">Reference proteome</keyword>
<feature type="non-terminal residue" evidence="1">
    <location>
        <position position="1"/>
    </location>
</feature>
<dbReference type="EMBL" id="JBHTHX010000303">
    <property type="protein sequence ID" value="MFD0885164.1"/>
    <property type="molecule type" value="Genomic_DNA"/>
</dbReference>
<evidence type="ECO:0000313" key="1">
    <source>
        <dbReference type="EMBL" id="MFD0885164.1"/>
    </source>
</evidence>
<name>A0ABW3DPV1_9ACTN</name>
<dbReference type="InterPro" id="IPR011059">
    <property type="entry name" value="Metal-dep_hydrolase_composite"/>
</dbReference>
<reference evidence="2" key="1">
    <citation type="journal article" date="2019" name="Int. J. Syst. Evol. Microbiol.">
        <title>The Global Catalogue of Microorganisms (GCM) 10K type strain sequencing project: providing services to taxonomists for standard genome sequencing and annotation.</title>
        <authorList>
            <consortium name="The Broad Institute Genomics Platform"/>
            <consortium name="The Broad Institute Genome Sequencing Center for Infectious Disease"/>
            <person name="Wu L."/>
            <person name="Ma J."/>
        </authorList>
    </citation>
    <scope>NUCLEOTIDE SEQUENCE [LARGE SCALE GENOMIC DNA]</scope>
    <source>
        <strain evidence="2">CCUG 62974</strain>
    </source>
</reference>
<dbReference type="Gene3D" id="2.30.40.10">
    <property type="entry name" value="Urease, subunit C, domain 1"/>
    <property type="match status" value="1"/>
</dbReference>